<dbReference type="AlphaFoldDB" id="A0A939J0B1"/>
<dbReference type="PANTHER" id="PTHR19288:SF90">
    <property type="entry name" value="OS08G0542600 PROTEIN"/>
    <property type="match status" value="1"/>
</dbReference>
<dbReference type="Proteomes" id="UP000664096">
    <property type="component" value="Unassembled WGS sequence"/>
</dbReference>
<reference evidence="1" key="1">
    <citation type="submission" date="2020-12" db="EMBL/GenBank/DDBJ databases">
        <title>Oil enriched cultivation method for isolating marine PHA-producing bacteria.</title>
        <authorList>
            <person name="Zheng W."/>
            <person name="Yu S."/>
            <person name="Huang Y."/>
        </authorList>
    </citation>
    <scope>NUCLEOTIDE SEQUENCE</scope>
    <source>
        <strain evidence="1">SY-2-12</strain>
    </source>
</reference>
<organism evidence="1 2">
    <name type="scientific">Roseibium aggregatum</name>
    <dbReference type="NCBI Taxonomy" id="187304"/>
    <lineage>
        <taxon>Bacteria</taxon>
        <taxon>Pseudomonadati</taxon>
        <taxon>Pseudomonadota</taxon>
        <taxon>Alphaproteobacteria</taxon>
        <taxon>Hyphomicrobiales</taxon>
        <taxon>Stappiaceae</taxon>
        <taxon>Roseibium</taxon>
    </lineage>
</organism>
<dbReference type="SUPFAM" id="SSF56784">
    <property type="entry name" value="HAD-like"/>
    <property type="match status" value="1"/>
</dbReference>
<name>A0A939J0B1_9HYPH</name>
<dbReference type="GO" id="GO:0016791">
    <property type="term" value="F:phosphatase activity"/>
    <property type="evidence" value="ECO:0007669"/>
    <property type="project" value="TreeGrafter"/>
</dbReference>
<dbReference type="NCBIfam" id="TIGR01459">
    <property type="entry name" value="HAD-SF-IIA-hyp4"/>
    <property type="match status" value="1"/>
</dbReference>
<protein>
    <submittedName>
        <fullName evidence="1">TIGR01459 family HAD-type hydrolase</fullName>
    </submittedName>
</protein>
<dbReference type="EMBL" id="JAEKJZ010000001">
    <property type="protein sequence ID" value="MBN9669088.1"/>
    <property type="molecule type" value="Genomic_DNA"/>
</dbReference>
<dbReference type="CDD" id="cd07525">
    <property type="entry name" value="HAD_like"/>
    <property type="match status" value="1"/>
</dbReference>
<dbReference type="GO" id="GO:0005737">
    <property type="term" value="C:cytoplasm"/>
    <property type="evidence" value="ECO:0007669"/>
    <property type="project" value="TreeGrafter"/>
</dbReference>
<dbReference type="PANTHER" id="PTHR19288">
    <property type="entry name" value="4-NITROPHENYLPHOSPHATASE-RELATED"/>
    <property type="match status" value="1"/>
</dbReference>
<dbReference type="InterPro" id="IPR036412">
    <property type="entry name" value="HAD-like_sf"/>
</dbReference>
<dbReference type="InterPro" id="IPR006356">
    <property type="entry name" value="HAD-SF_hydro_IIA_hyp3"/>
</dbReference>
<dbReference type="InterPro" id="IPR006357">
    <property type="entry name" value="HAD-SF_hydro_IIA"/>
</dbReference>
<keyword evidence="1" id="KW-0378">Hydrolase</keyword>
<gene>
    <name evidence="1" type="ORF">JF539_01985</name>
</gene>
<dbReference type="InterPro" id="IPR023214">
    <property type="entry name" value="HAD_sf"/>
</dbReference>
<sequence length="292" mass="31651">MTVSAPLLIDGLRVLAPSYQGILCDVWGVLHNGVAAFEEAHHALRTFREETGGKVVLITNAPRPAPQVAEMLTSLGVPGEAYDGIVTSGDVTRESLVAQGSKKLLHIGPNRDQPLYWNLEATFTSDDDESAEAISCTGLVDDETETPDDYRDRLQKLADRKVPMICANPDIVVERGDRLIWCAGALARLYEDLGGEVTILGKPHAPIYRAALKMLETLSGNAVAKEDVLAIGDGLPTDIRGAVSQDIDVLFITAGIHASDFGPSDAPEEPLIRRRLVEEGLRARAALPRLWW</sequence>
<evidence type="ECO:0000313" key="1">
    <source>
        <dbReference type="EMBL" id="MBN9669088.1"/>
    </source>
</evidence>
<dbReference type="Gene3D" id="3.40.50.1000">
    <property type="entry name" value="HAD superfamily/HAD-like"/>
    <property type="match status" value="2"/>
</dbReference>
<dbReference type="NCBIfam" id="TIGR01460">
    <property type="entry name" value="HAD-SF-IIA"/>
    <property type="match status" value="1"/>
</dbReference>
<evidence type="ECO:0000313" key="2">
    <source>
        <dbReference type="Proteomes" id="UP000664096"/>
    </source>
</evidence>
<dbReference type="Pfam" id="PF13242">
    <property type="entry name" value="Hydrolase_like"/>
    <property type="match status" value="1"/>
</dbReference>
<proteinExistence type="predicted"/>
<accession>A0A939J0B1</accession>
<dbReference type="Pfam" id="PF13344">
    <property type="entry name" value="Hydrolase_6"/>
    <property type="match status" value="1"/>
</dbReference>
<comment type="caution">
    <text evidence="1">The sequence shown here is derived from an EMBL/GenBank/DDBJ whole genome shotgun (WGS) entry which is preliminary data.</text>
</comment>
<dbReference type="RefSeq" id="WP_207138686.1">
    <property type="nucleotide sequence ID" value="NZ_JAEKJZ010000001.1"/>
</dbReference>